<proteinExistence type="predicted"/>
<name>A0A369B4Y7_9FIRM</name>
<feature type="compositionally biased region" description="Basic and acidic residues" evidence="1">
    <location>
        <begin position="74"/>
        <end position="90"/>
    </location>
</feature>
<evidence type="ECO:0000256" key="1">
    <source>
        <dbReference type="SAM" id="MobiDB-lite"/>
    </source>
</evidence>
<evidence type="ECO:0008006" key="4">
    <source>
        <dbReference type="Google" id="ProtNLM"/>
    </source>
</evidence>
<dbReference type="OrthoDB" id="1953515at2"/>
<accession>A0A369B4Y7</accession>
<feature type="compositionally biased region" description="Low complexity" evidence="1">
    <location>
        <begin position="91"/>
        <end position="103"/>
    </location>
</feature>
<gene>
    <name evidence="2" type="ORF">DFR58_11088</name>
</gene>
<dbReference type="EMBL" id="QPJT01000010">
    <property type="protein sequence ID" value="RCX16592.1"/>
    <property type="molecule type" value="Genomic_DNA"/>
</dbReference>
<feature type="compositionally biased region" description="Basic and acidic residues" evidence="1">
    <location>
        <begin position="118"/>
        <end position="149"/>
    </location>
</feature>
<sequence length="331" mass="36202">MIMIKHHTFKIALFVTVLSLLLTGCGQKSEGSDPKAQKMEGTEQGDKIPEQLIKLEASIEKIIKDLNGPAVETQQEKGDEGGKKEEKGSDTESSSGESGSSGEASDTKSSSDEESEDSDKSKTGEEDTKKDNGQKKEGEKKEGGQDKQPLDSIFPTINNLHYQWNGYMPMAVKKGANNVLVDNFSKALNNLTGTALENNSAKTLLAANSLYRHVPDLYSLYKTSVSPEIKRIRYYIRNAMLCSISSDWQTVQKDMASLKSSWALYKNTLDKEQQSDSNMLDFSISELDKVIQEKSGALISIKGKIALSNVEALEKAVNKKANSEAGQGSSQ</sequence>
<dbReference type="AlphaFoldDB" id="A0A369B4Y7"/>
<evidence type="ECO:0000313" key="3">
    <source>
        <dbReference type="Proteomes" id="UP000253034"/>
    </source>
</evidence>
<dbReference type="Proteomes" id="UP000253034">
    <property type="component" value="Unassembled WGS sequence"/>
</dbReference>
<dbReference type="RefSeq" id="WP_114297752.1">
    <property type="nucleotide sequence ID" value="NZ_QPJT01000010.1"/>
</dbReference>
<protein>
    <recommendedName>
        <fullName evidence="4">Lipoprotein</fullName>
    </recommendedName>
</protein>
<organism evidence="2 3">
    <name type="scientific">Anaerobacterium chartisolvens</name>
    <dbReference type="NCBI Taxonomy" id="1297424"/>
    <lineage>
        <taxon>Bacteria</taxon>
        <taxon>Bacillati</taxon>
        <taxon>Bacillota</taxon>
        <taxon>Clostridia</taxon>
        <taxon>Eubacteriales</taxon>
        <taxon>Oscillospiraceae</taxon>
        <taxon>Anaerobacterium</taxon>
    </lineage>
</organism>
<feature type="region of interest" description="Disordered" evidence="1">
    <location>
        <begin position="65"/>
        <end position="152"/>
    </location>
</feature>
<evidence type="ECO:0000313" key="2">
    <source>
        <dbReference type="EMBL" id="RCX16592.1"/>
    </source>
</evidence>
<keyword evidence="3" id="KW-1185">Reference proteome</keyword>
<dbReference type="PROSITE" id="PS51257">
    <property type="entry name" value="PROKAR_LIPOPROTEIN"/>
    <property type="match status" value="1"/>
</dbReference>
<comment type="caution">
    <text evidence="2">The sequence shown here is derived from an EMBL/GenBank/DDBJ whole genome shotgun (WGS) entry which is preliminary data.</text>
</comment>
<feature type="compositionally biased region" description="Basic and acidic residues" evidence="1">
    <location>
        <begin position="30"/>
        <end position="49"/>
    </location>
</feature>
<reference evidence="2 3" key="1">
    <citation type="submission" date="2018-07" db="EMBL/GenBank/DDBJ databases">
        <title>Genomic Encyclopedia of Type Strains, Phase IV (KMG-IV): sequencing the most valuable type-strain genomes for metagenomic binning, comparative biology and taxonomic classification.</title>
        <authorList>
            <person name="Goeker M."/>
        </authorList>
    </citation>
    <scope>NUCLEOTIDE SEQUENCE [LARGE SCALE GENOMIC DNA]</scope>
    <source>
        <strain evidence="2 3">DSM 27016</strain>
    </source>
</reference>
<feature type="region of interest" description="Disordered" evidence="1">
    <location>
        <begin position="27"/>
        <end position="50"/>
    </location>
</feature>